<feature type="domain" description="EamA" evidence="7">
    <location>
        <begin position="155"/>
        <end position="285"/>
    </location>
</feature>
<organism evidence="8 9">
    <name type="scientific">Sphingomonas rustica</name>
    <dbReference type="NCBI Taxonomy" id="3103142"/>
    <lineage>
        <taxon>Bacteria</taxon>
        <taxon>Pseudomonadati</taxon>
        <taxon>Pseudomonadota</taxon>
        <taxon>Alphaproteobacteria</taxon>
        <taxon>Sphingomonadales</taxon>
        <taxon>Sphingomonadaceae</taxon>
        <taxon>Sphingomonas</taxon>
    </lineage>
</organism>
<feature type="transmembrane region" description="Helical" evidence="6">
    <location>
        <begin position="42"/>
        <end position="60"/>
    </location>
</feature>
<feature type="transmembrane region" description="Helical" evidence="6">
    <location>
        <begin position="72"/>
        <end position="92"/>
    </location>
</feature>
<evidence type="ECO:0000259" key="7">
    <source>
        <dbReference type="Pfam" id="PF00892"/>
    </source>
</evidence>
<dbReference type="InterPro" id="IPR000620">
    <property type="entry name" value="EamA_dom"/>
</dbReference>
<dbReference type="InterPro" id="IPR037185">
    <property type="entry name" value="EmrE-like"/>
</dbReference>
<evidence type="ECO:0000256" key="6">
    <source>
        <dbReference type="SAM" id="Phobius"/>
    </source>
</evidence>
<feature type="domain" description="EamA" evidence="7">
    <location>
        <begin position="12"/>
        <end position="141"/>
    </location>
</feature>
<evidence type="ECO:0000256" key="5">
    <source>
        <dbReference type="ARBA" id="ARBA00023136"/>
    </source>
</evidence>
<comment type="caution">
    <text evidence="8">The sequence shown here is derived from an EMBL/GenBank/DDBJ whole genome shotgun (WGS) entry which is preliminary data.</text>
</comment>
<dbReference type="PROSITE" id="PS51257">
    <property type="entry name" value="PROKAR_LIPOPROTEIN"/>
    <property type="match status" value="1"/>
</dbReference>
<dbReference type="PANTHER" id="PTHR22911">
    <property type="entry name" value="ACYL-MALONYL CONDENSING ENZYME-RELATED"/>
    <property type="match status" value="1"/>
</dbReference>
<gene>
    <name evidence="8" type="ORF">TPR58_08640</name>
</gene>
<feature type="transmembrane region" description="Helical" evidence="6">
    <location>
        <begin position="242"/>
        <end position="262"/>
    </location>
</feature>
<name>A0ABV0B6K6_9SPHN</name>
<comment type="similarity">
    <text evidence="2">Belongs to the drug/metabolite transporter (DMT) superfamily. 10 TMS drug/metabolite exporter (DME) (TC 2.A.7.3) family.</text>
</comment>
<feature type="transmembrane region" description="Helical" evidence="6">
    <location>
        <begin position="186"/>
        <end position="206"/>
    </location>
</feature>
<sequence length="299" mass="31285">MTAARSQVVPAFLAACAGIALYAVMDAVMKAGSIRIGTYNMLVWRLGVALALTGALYGLARPTLPSRATLKVHFGRSILVAVMAMAFFWGIVRVPLAEAIALSFIAPLIALGLAALVLKEKVGRRSVLGSLLGLAGVGVVVAGRIGGTHSHETLLGMGAILVSAIFYAVNLVVARHQAQIARPLEIAFFQNLFVLGMLAVPSPWLLTVPAAQHWPGIVGAAVLAIASLLLLSWAYARAEAQVLLTVEYTAFIWAAAMGWIWFGEPLTPATVAGTLLIVAGCLMAVRRQSGAPEAEAGLQ</sequence>
<keyword evidence="4 6" id="KW-1133">Transmembrane helix</keyword>
<evidence type="ECO:0000256" key="4">
    <source>
        <dbReference type="ARBA" id="ARBA00022989"/>
    </source>
</evidence>
<keyword evidence="9" id="KW-1185">Reference proteome</keyword>
<feature type="transmembrane region" description="Helical" evidence="6">
    <location>
        <begin position="98"/>
        <end position="118"/>
    </location>
</feature>
<evidence type="ECO:0000256" key="2">
    <source>
        <dbReference type="ARBA" id="ARBA00009853"/>
    </source>
</evidence>
<comment type="subcellular location">
    <subcellularLocation>
        <location evidence="1">Membrane</location>
        <topology evidence="1">Multi-pass membrane protein</topology>
    </subcellularLocation>
</comment>
<evidence type="ECO:0000313" key="8">
    <source>
        <dbReference type="EMBL" id="MEN3747234.1"/>
    </source>
</evidence>
<evidence type="ECO:0000256" key="3">
    <source>
        <dbReference type="ARBA" id="ARBA00022692"/>
    </source>
</evidence>
<dbReference type="Proteomes" id="UP001427805">
    <property type="component" value="Unassembled WGS sequence"/>
</dbReference>
<dbReference type="Gene3D" id="1.10.3730.20">
    <property type="match status" value="1"/>
</dbReference>
<proteinExistence type="inferred from homology"/>
<dbReference type="SUPFAM" id="SSF103481">
    <property type="entry name" value="Multidrug resistance efflux transporter EmrE"/>
    <property type="match status" value="2"/>
</dbReference>
<feature type="transmembrane region" description="Helical" evidence="6">
    <location>
        <begin position="268"/>
        <end position="285"/>
    </location>
</feature>
<dbReference type="PANTHER" id="PTHR22911:SF6">
    <property type="entry name" value="SOLUTE CARRIER FAMILY 35 MEMBER G1"/>
    <property type="match status" value="1"/>
</dbReference>
<evidence type="ECO:0000256" key="1">
    <source>
        <dbReference type="ARBA" id="ARBA00004141"/>
    </source>
</evidence>
<feature type="transmembrane region" description="Helical" evidence="6">
    <location>
        <begin position="212"/>
        <end position="235"/>
    </location>
</feature>
<feature type="transmembrane region" description="Helical" evidence="6">
    <location>
        <begin position="153"/>
        <end position="174"/>
    </location>
</feature>
<dbReference type="RefSeq" id="WP_346246230.1">
    <property type="nucleotide sequence ID" value="NZ_JBDIZK010000004.1"/>
</dbReference>
<feature type="transmembrane region" description="Helical" evidence="6">
    <location>
        <begin position="127"/>
        <end position="147"/>
    </location>
</feature>
<keyword evidence="5 6" id="KW-0472">Membrane</keyword>
<accession>A0ABV0B6K6</accession>
<evidence type="ECO:0000313" key="9">
    <source>
        <dbReference type="Proteomes" id="UP001427805"/>
    </source>
</evidence>
<dbReference type="EMBL" id="JBDIZK010000004">
    <property type="protein sequence ID" value="MEN3747234.1"/>
    <property type="molecule type" value="Genomic_DNA"/>
</dbReference>
<dbReference type="Pfam" id="PF00892">
    <property type="entry name" value="EamA"/>
    <property type="match status" value="2"/>
</dbReference>
<keyword evidence="3 6" id="KW-0812">Transmembrane</keyword>
<protein>
    <submittedName>
        <fullName evidence="8">DMT family transporter</fullName>
    </submittedName>
</protein>
<reference evidence="8 9" key="1">
    <citation type="submission" date="2024-05" db="EMBL/GenBank/DDBJ databases">
        <title>Sphingomonas sp. HF-S3 16S ribosomal RNA gene Genome sequencing and assembly.</title>
        <authorList>
            <person name="Lee H."/>
        </authorList>
    </citation>
    <scope>NUCLEOTIDE SEQUENCE [LARGE SCALE GENOMIC DNA]</scope>
    <source>
        <strain evidence="8 9">HF-S3</strain>
    </source>
</reference>